<name>G0MUY7_CAEBE</name>
<protein>
    <submittedName>
        <fullName evidence="1">Uncharacterized protein</fullName>
    </submittedName>
</protein>
<dbReference type="AlphaFoldDB" id="G0MUY7"/>
<dbReference type="Proteomes" id="UP000008068">
    <property type="component" value="Unassembled WGS sequence"/>
</dbReference>
<proteinExistence type="predicted"/>
<evidence type="ECO:0000313" key="1">
    <source>
        <dbReference type="EMBL" id="EGT44442.1"/>
    </source>
</evidence>
<dbReference type="EMBL" id="GL379813">
    <property type="protein sequence ID" value="EGT44442.1"/>
    <property type="molecule type" value="Genomic_DNA"/>
</dbReference>
<dbReference type="InParanoid" id="G0MUY7"/>
<gene>
    <name evidence="1" type="ORF">CAEBREN_17351</name>
</gene>
<sequence>MSQYLGDDFAQKVLMGDYVLREQEKQFRACGMTGDQFLDYLNQNDPIHDAAAIDILKVCQNLAATVTQRRVERSLILKTGIPLLKKWKIGKKYKLEKLKAHCLKEGKKEEDKLHETFQRLLKSGKLIGWDDCDLKKKEEKPERTKKDEIKGTSPIRTLEDIVKAFGPEPPVTTH</sequence>
<organism evidence="2">
    <name type="scientific">Caenorhabditis brenneri</name>
    <name type="common">Nematode worm</name>
    <dbReference type="NCBI Taxonomy" id="135651"/>
    <lineage>
        <taxon>Eukaryota</taxon>
        <taxon>Metazoa</taxon>
        <taxon>Ecdysozoa</taxon>
        <taxon>Nematoda</taxon>
        <taxon>Chromadorea</taxon>
        <taxon>Rhabditida</taxon>
        <taxon>Rhabditina</taxon>
        <taxon>Rhabditomorpha</taxon>
        <taxon>Rhabditoidea</taxon>
        <taxon>Rhabditidae</taxon>
        <taxon>Peloderinae</taxon>
        <taxon>Caenorhabditis</taxon>
    </lineage>
</organism>
<dbReference type="eggNOG" id="ENOG502TKJ5">
    <property type="taxonomic scope" value="Eukaryota"/>
</dbReference>
<evidence type="ECO:0000313" key="2">
    <source>
        <dbReference type="Proteomes" id="UP000008068"/>
    </source>
</evidence>
<dbReference type="HOGENOM" id="CLU_1541468_0_0_1"/>
<reference evidence="2" key="1">
    <citation type="submission" date="2011-07" db="EMBL/GenBank/DDBJ databases">
        <authorList>
            <consortium name="Caenorhabditis brenneri Sequencing and Analysis Consortium"/>
            <person name="Wilson R.K."/>
        </authorList>
    </citation>
    <scope>NUCLEOTIDE SEQUENCE [LARGE SCALE GENOMIC DNA]</scope>
    <source>
        <strain evidence="2">PB2801</strain>
    </source>
</reference>
<accession>G0MUY7</accession>
<keyword evidence="2" id="KW-1185">Reference proteome</keyword>